<evidence type="ECO:0000256" key="1">
    <source>
        <dbReference type="SAM" id="Phobius"/>
    </source>
</evidence>
<keyword evidence="1" id="KW-0472">Membrane</keyword>
<reference evidence="2" key="2">
    <citation type="submission" date="2019-03" db="EMBL/GenBank/DDBJ databases">
        <title>Evidence of extensive intraspecific noncoding reshuffling in a 169kb mitochondrial genome of basidiomycete fungus.</title>
        <authorList>
            <person name="Lee H.-H."/>
            <person name="Ke H.-M."/>
            <person name="Lin C.-Y.I."/>
            <person name="Lee T.J."/>
            <person name="Chung C.-L."/>
            <person name="Tsai I.J."/>
        </authorList>
    </citation>
    <scope>NUCLEOTIDE SEQUENCE</scope>
    <source>
        <strain evidence="2">KUC8140</strain>
    </source>
</reference>
<dbReference type="AlphaFoldDB" id="A0A5B9RKU2"/>
<organism evidence="2">
    <name type="scientific">Schizopora paradoxa</name>
    <dbReference type="NCBI Taxonomy" id="27342"/>
    <lineage>
        <taxon>Eukaryota</taxon>
        <taxon>Fungi</taxon>
        <taxon>Dikarya</taxon>
        <taxon>Basidiomycota</taxon>
        <taxon>Agaricomycotina</taxon>
        <taxon>Agaricomycetes</taxon>
        <taxon>Hymenochaetales</taxon>
        <taxon>Schizoporaceae</taxon>
        <taxon>Schizopora</taxon>
    </lineage>
</organism>
<dbReference type="EMBL" id="MK623261">
    <property type="protein sequence ID" value="QEG57227.1"/>
    <property type="molecule type" value="Genomic_DNA"/>
</dbReference>
<feature type="transmembrane region" description="Helical" evidence="1">
    <location>
        <begin position="123"/>
        <end position="144"/>
    </location>
</feature>
<reference evidence="2" key="1">
    <citation type="journal article" date="2015" name="J. Biotechnol.">
        <title>Genome sequence of a white rot fungus Schizopora paradoxa KUC8140 for wood decay and mycoremediation.</title>
        <authorList>
            <person name="Min B."/>
            <person name="Park H."/>
            <person name="Jang Y."/>
            <person name="Kim J.J."/>
            <person name="Kim K.H."/>
            <person name="Pangilinan J."/>
            <person name="Lipzen A."/>
            <person name="Riley R."/>
            <person name="Grigoriev I.V."/>
            <person name="Spatafora J.W."/>
            <person name="Choi I.G."/>
        </authorList>
    </citation>
    <scope>NUCLEOTIDE SEQUENCE</scope>
    <source>
        <strain evidence="2">KUC8140</strain>
    </source>
</reference>
<proteinExistence type="predicted"/>
<geneLocation type="mitochondrion" evidence="2"/>
<keyword evidence="2" id="KW-0496">Mitochondrion</keyword>
<accession>A0A5B9RKU2</accession>
<feature type="transmembrane region" description="Helical" evidence="1">
    <location>
        <begin position="20"/>
        <end position="45"/>
    </location>
</feature>
<sequence>MKMTNKNKLLFKIPTKISKWSKLLVSTLGTVTILMVILNIINSILKSKSINLFQPFYYKLFCLISISILTIFTLDYLIKFILYVYYYKNKEAVINKNYPKFIYNYLYDVKEFSDAGKAYDFLYIYYFFIYLAITVFIVFILIFLL</sequence>
<keyword evidence="1" id="KW-0812">Transmembrane</keyword>
<evidence type="ECO:0000313" key="2">
    <source>
        <dbReference type="EMBL" id="QEG57227.1"/>
    </source>
</evidence>
<protein>
    <submittedName>
        <fullName evidence="2">Uncharacterized protein</fullName>
    </submittedName>
</protein>
<name>A0A5B9RKU2_9AGAM</name>
<feature type="transmembrane region" description="Helical" evidence="1">
    <location>
        <begin position="57"/>
        <end position="78"/>
    </location>
</feature>
<gene>
    <name evidence="2" type="ORF">Schpa_000056</name>
</gene>
<keyword evidence="1" id="KW-1133">Transmembrane helix</keyword>